<evidence type="ECO:0000313" key="2">
    <source>
        <dbReference type="Proteomes" id="UP000671913"/>
    </source>
</evidence>
<protein>
    <submittedName>
        <fullName evidence="1">Uncharacterized protein</fullName>
    </submittedName>
</protein>
<sequence>MAHINRKYFIFRTDIKNRSKLYEELINGRLRQGWGIPGTSIVDKFGNIIDKNNWIENYKKSAKKLWNVDITDKDANIRYDILSLMLQIKPNDVIIVPKMPTDQTFIIAIAENGYSFEPLKICNNDFGHIIYVFKKYIKSFTYDDDINTYIISSKFKAYQAAINNIKNTTVINAIERLLEKTSSKRDTYFNSVFYTPKIIVTLKTPEKIDSIVYKAADKILKMINFKKDLDFFNRDDDRIIFSPEFEKKLEEMHPTIIEEVLDGKKPEGERKIDDIIDDILGYYVPMSSPGKIVLRWERIGCLFWHIIFKSSFIKTQLQYSFLENIAILFVLNTYIHEQFHNFCDVCRHLFSTKFDRNTEEALAVAWSYIKLNEMKEEGNNEIDIIPDNIFYDIMKRIYSYNQNGYKDWIYYQTKTTFEQGICRYLLPKSANCFSANDINIGEIIMKLNEPILYEGNVLKLLEP</sequence>
<name>A0A975GAN3_9THEO</name>
<organism evidence="1 2">
    <name type="scientific">Aceticella autotrophica</name>
    <dbReference type="NCBI Taxonomy" id="2755338"/>
    <lineage>
        <taxon>Bacteria</taxon>
        <taxon>Bacillati</taxon>
        <taxon>Bacillota</taxon>
        <taxon>Clostridia</taxon>
        <taxon>Thermoanaerobacterales</taxon>
        <taxon>Thermoanaerobacteraceae</taxon>
        <taxon>Aceticella</taxon>
    </lineage>
</organism>
<accession>A0A975GAN3</accession>
<dbReference type="Proteomes" id="UP000671913">
    <property type="component" value="Chromosome"/>
</dbReference>
<dbReference type="AlphaFoldDB" id="A0A975GAN3"/>
<dbReference type="EMBL" id="CP060096">
    <property type="protein sequence ID" value="QSZ27578.1"/>
    <property type="molecule type" value="Genomic_DNA"/>
</dbReference>
<evidence type="ECO:0000313" key="1">
    <source>
        <dbReference type="EMBL" id="QSZ27578.1"/>
    </source>
</evidence>
<dbReference type="RefSeq" id="WP_284680280.1">
    <property type="nucleotide sequence ID" value="NZ_CP060096.1"/>
</dbReference>
<dbReference type="KEGG" id="aaut:ACETAC_01290"/>
<proteinExistence type="predicted"/>
<gene>
    <name evidence="1" type="ORF">ACETAC_01290</name>
</gene>
<reference evidence="1" key="1">
    <citation type="submission" date="2020-08" db="EMBL/GenBank/DDBJ databases">
        <title>Genomic insights into the carbon and energy metabolism of the first obligate autotrophic acetogenic bacterium Aceticella autotrophica gen. nov., sp. nov.</title>
        <authorList>
            <person name="Toshchakov S.V."/>
            <person name="Elcheninov A.G."/>
            <person name="Kublanov I.V."/>
            <person name="Frolov E.N."/>
            <person name="Lebedinsky A.V."/>
        </authorList>
    </citation>
    <scope>NUCLEOTIDE SEQUENCE</scope>
    <source>
        <strain evidence="1">3443-3Ac</strain>
    </source>
</reference>
<keyword evidence="2" id="KW-1185">Reference proteome</keyword>